<dbReference type="InParanoid" id="B4D262"/>
<feature type="chain" id="PRO_5002800357" description="Phosphate-selective porin O and P" evidence="1">
    <location>
        <begin position="41"/>
        <end position="441"/>
    </location>
</feature>
<dbReference type="STRING" id="497964.CfE428DRAFT_2987"/>
<evidence type="ECO:0008006" key="4">
    <source>
        <dbReference type="Google" id="ProtNLM"/>
    </source>
</evidence>
<dbReference type="AlphaFoldDB" id="B4D262"/>
<dbReference type="Proteomes" id="UP000005824">
    <property type="component" value="Unassembled WGS sequence"/>
</dbReference>
<dbReference type="EMBL" id="ABVL01000008">
    <property type="protein sequence ID" value="EDY19302.1"/>
    <property type="molecule type" value="Genomic_DNA"/>
</dbReference>
<protein>
    <recommendedName>
        <fullName evidence="4">Phosphate-selective porin O and P</fullName>
    </recommendedName>
</protein>
<dbReference type="eggNOG" id="COG3203">
    <property type="taxonomic scope" value="Bacteria"/>
</dbReference>
<accession>B4D262</accession>
<organism evidence="2 3">
    <name type="scientific">Chthoniobacter flavus Ellin428</name>
    <dbReference type="NCBI Taxonomy" id="497964"/>
    <lineage>
        <taxon>Bacteria</taxon>
        <taxon>Pseudomonadati</taxon>
        <taxon>Verrucomicrobiota</taxon>
        <taxon>Spartobacteria</taxon>
        <taxon>Chthoniobacterales</taxon>
        <taxon>Chthoniobacteraceae</taxon>
        <taxon>Chthoniobacter</taxon>
    </lineage>
</organism>
<reference evidence="2 3" key="1">
    <citation type="journal article" date="2011" name="J. Bacteriol.">
        <title>Genome sequence of Chthoniobacter flavus Ellin428, an aerobic heterotrophic soil bacterium.</title>
        <authorList>
            <person name="Kant R."/>
            <person name="van Passel M.W."/>
            <person name="Palva A."/>
            <person name="Lucas S."/>
            <person name="Lapidus A."/>
            <person name="Glavina Del Rio T."/>
            <person name="Dalin E."/>
            <person name="Tice H."/>
            <person name="Bruce D."/>
            <person name="Goodwin L."/>
            <person name="Pitluck S."/>
            <person name="Larimer F.W."/>
            <person name="Land M.L."/>
            <person name="Hauser L."/>
            <person name="Sangwan P."/>
            <person name="de Vos W.M."/>
            <person name="Janssen P.H."/>
            <person name="Smidt H."/>
        </authorList>
    </citation>
    <scope>NUCLEOTIDE SEQUENCE [LARGE SCALE GENOMIC DNA]</scope>
    <source>
        <strain evidence="2 3">Ellin428</strain>
    </source>
</reference>
<gene>
    <name evidence="2" type="ORF">CfE428DRAFT_2987</name>
</gene>
<keyword evidence="1" id="KW-0732">Signal</keyword>
<dbReference type="InterPro" id="IPR023614">
    <property type="entry name" value="Porin_dom_sf"/>
</dbReference>
<feature type="signal peptide" evidence="1">
    <location>
        <begin position="1"/>
        <end position="40"/>
    </location>
</feature>
<comment type="caution">
    <text evidence="2">The sequence shown here is derived from an EMBL/GenBank/DDBJ whole genome shotgun (WGS) entry which is preliminary data.</text>
</comment>
<sequence precursor="true">MSESPEITKSHPLKPGRQSQSNLAFACALVAGLLGLPAVAADGSSSLADSLQHVWKEATTSVQFGGFVSQGFLANTGHNDYLGDTSRGTFDFREYAVNASYAIGQWRFGMQVFGQKLGPYGDDRLEIDWATVDYQPAQWFGLRAGRVKMPRGLYNEALDVDSVRPFVLLPQSVYDARLRDFNAAFDGGMIFGNVGLKKFGSLDYRVFYGDIPIAADSGASDYFNNDYPSRSLNMKMDSVRGGSIFWNTPRTGLRFGYSYSAFQNLRSTREASVPFAPPPAPEIEVVGTKSTDSYGRHLFSIEYATGPWVFAAEAGREHAIYHVTGNGLHIADTDFTSYSFYVSVARRINRWLELGTYYSYSRDTETLIGTTPVPLGKGPALTQADLALSARFDITRNLIFKLEGHYMDGAGKIFDTVEHPQPVADRDMAWFLFAAKVTYSF</sequence>
<dbReference type="SUPFAM" id="SSF56935">
    <property type="entry name" value="Porins"/>
    <property type="match status" value="1"/>
</dbReference>
<keyword evidence="3" id="KW-1185">Reference proteome</keyword>
<dbReference type="Gene3D" id="2.40.160.10">
    <property type="entry name" value="Porin"/>
    <property type="match status" value="1"/>
</dbReference>
<proteinExistence type="predicted"/>
<name>B4D262_9BACT</name>
<evidence type="ECO:0000256" key="1">
    <source>
        <dbReference type="SAM" id="SignalP"/>
    </source>
</evidence>
<evidence type="ECO:0000313" key="3">
    <source>
        <dbReference type="Proteomes" id="UP000005824"/>
    </source>
</evidence>
<evidence type="ECO:0000313" key="2">
    <source>
        <dbReference type="EMBL" id="EDY19302.1"/>
    </source>
</evidence>